<comment type="similarity">
    <text evidence="1 9">Belongs to the guanylate kinase family.</text>
</comment>
<dbReference type="GO" id="GO:0005829">
    <property type="term" value="C:cytosol"/>
    <property type="evidence" value="ECO:0007669"/>
    <property type="project" value="TreeGrafter"/>
</dbReference>
<dbReference type="GO" id="GO:0005524">
    <property type="term" value="F:ATP binding"/>
    <property type="evidence" value="ECO:0007669"/>
    <property type="project" value="UniProtKB-UniRule"/>
</dbReference>
<dbReference type="InterPro" id="IPR027417">
    <property type="entry name" value="P-loop_NTPase"/>
</dbReference>
<feature type="domain" description="Guanylate kinase-like" evidence="10">
    <location>
        <begin position="5"/>
        <end position="183"/>
    </location>
</feature>
<dbReference type="InterPro" id="IPR008145">
    <property type="entry name" value="GK/Ca_channel_bsu"/>
</dbReference>
<comment type="subcellular location">
    <subcellularLocation>
        <location evidence="9">Cytoplasm</location>
    </subcellularLocation>
</comment>
<evidence type="ECO:0000256" key="3">
    <source>
        <dbReference type="ARBA" id="ARBA00016296"/>
    </source>
</evidence>
<proteinExistence type="inferred from homology"/>
<dbReference type="Proteomes" id="UP000325372">
    <property type="component" value="Unassembled WGS sequence"/>
</dbReference>
<evidence type="ECO:0000313" key="12">
    <source>
        <dbReference type="Proteomes" id="UP000325372"/>
    </source>
</evidence>
<evidence type="ECO:0000256" key="5">
    <source>
        <dbReference type="ARBA" id="ARBA00022741"/>
    </source>
</evidence>
<evidence type="ECO:0000256" key="6">
    <source>
        <dbReference type="ARBA" id="ARBA00022777"/>
    </source>
</evidence>
<dbReference type="Pfam" id="PF00625">
    <property type="entry name" value="Guanylate_kin"/>
    <property type="match status" value="1"/>
</dbReference>
<dbReference type="InterPro" id="IPR020590">
    <property type="entry name" value="Guanylate_kinase_CS"/>
</dbReference>
<dbReference type="CDD" id="cd00071">
    <property type="entry name" value="GMPK"/>
    <property type="match status" value="1"/>
</dbReference>
<evidence type="ECO:0000256" key="9">
    <source>
        <dbReference type="HAMAP-Rule" id="MF_00328"/>
    </source>
</evidence>
<dbReference type="AlphaFoldDB" id="A0A5N0T970"/>
<evidence type="ECO:0000256" key="8">
    <source>
        <dbReference type="ARBA" id="ARBA00030128"/>
    </source>
</evidence>
<dbReference type="SUPFAM" id="SSF52540">
    <property type="entry name" value="P-loop containing nucleoside triphosphate hydrolases"/>
    <property type="match status" value="1"/>
</dbReference>
<evidence type="ECO:0000256" key="7">
    <source>
        <dbReference type="ARBA" id="ARBA00022840"/>
    </source>
</evidence>
<dbReference type="PANTHER" id="PTHR23117:SF13">
    <property type="entry name" value="GUANYLATE KINASE"/>
    <property type="match status" value="1"/>
</dbReference>
<comment type="caution">
    <text evidence="11">The sequence shown here is derived from an EMBL/GenBank/DDBJ whole genome shotgun (WGS) entry which is preliminary data.</text>
</comment>
<dbReference type="RefSeq" id="WP_150863928.1">
    <property type="nucleotide sequence ID" value="NZ_VYXP01000005.1"/>
</dbReference>
<evidence type="ECO:0000313" key="11">
    <source>
        <dbReference type="EMBL" id="KAA9131278.1"/>
    </source>
</evidence>
<keyword evidence="5 9" id="KW-0547">Nucleotide-binding</keyword>
<dbReference type="InterPro" id="IPR008144">
    <property type="entry name" value="Guanylate_kin-like_dom"/>
</dbReference>
<evidence type="ECO:0000256" key="2">
    <source>
        <dbReference type="ARBA" id="ARBA00012961"/>
    </source>
</evidence>
<name>A0A5N0T970_9GAMM</name>
<keyword evidence="9" id="KW-0963">Cytoplasm</keyword>
<dbReference type="NCBIfam" id="TIGR03263">
    <property type="entry name" value="guanyl_kin"/>
    <property type="match status" value="1"/>
</dbReference>
<dbReference type="GO" id="GO:0004385">
    <property type="term" value="F:GMP kinase activity"/>
    <property type="evidence" value="ECO:0007669"/>
    <property type="project" value="UniProtKB-UniRule"/>
</dbReference>
<comment type="function">
    <text evidence="9">Essential for recycling GMP and indirectly, cGMP.</text>
</comment>
<evidence type="ECO:0000256" key="4">
    <source>
        <dbReference type="ARBA" id="ARBA00022679"/>
    </source>
</evidence>
<dbReference type="EMBL" id="VYXP01000005">
    <property type="protein sequence ID" value="KAA9131278.1"/>
    <property type="molecule type" value="Genomic_DNA"/>
</dbReference>
<gene>
    <name evidence="9" type="primary">gmk</name>
    <name evidence="11" type="ORF">F3N42_08090</name>
</gene>
<keyword evidence="4 9" id="KW-0808">Transferase</keyword>
<dbReference type="HAMAP" id="MF_00328">
    <property type="entry name" value="Guanylate_kinase"/>
    <property type="match status" value="1"/>
</dbReference>
<dbReference type="Gene3D" id="3.40.50.300">
    <property type="entry name" value="P-loop containing nucleotide triphosphate hydrolases"/>
    <property type="match status" value="1"/>
</dbReference>
<dbReference type="PROSITE" id="PS00856">
    <property type="entry name" value="GUANYLATE_KINASE_1"/>
    <property type="match status" value="1"/>
</dbReference>
<dbReference type="SMART" id="SM00072">
    <property type="entry name" value="GuKc"/>
    <property type="match status" value="1"/>
</dbReference>
<dbReference type="Gene3D" id="3.30.63.10">
    <property type="entry name" value="Guanylate Kinase phosphate binding domain"/>
    <property type="match status" value="1"/>
</dbReference>
<dbReference type="FunFam" id="3.30.63.10:FF:000002">
    <property type="entry name" value="Guanylate kinase 1"/>
    <property type="match status" value="1"/>
</dbReference>
<keyword evidence="12" id="KW-1185">Reference proteome</keyword>
<comment type="catalytic activity">
    <reaction evidence="9">
        <text>GMP + ATP = GDP + ADP</text>
        <dbReference type="Rhea" id="RHEA:20780"/>
        <dbReference type="ChEBI" id="CHEBI:30616"/>
        <dbReference type="ChEBI" id="CHEBI:58115"/>
        <dbReference type="ChEBI" id="CHEBI:58189"/>
        <dbReference type="ChEBI" id="CHEBI:456216"/>
        <dbReference type="EC" id="2.7.4.8"/>
    </reaction>
</comment>
<dbReference type="EC" id="2.7.4.8" evidence="2 9"/>
<accession>A0A5N0T970</accession>
<evidence type="ECO:0000256" key="1">
    <source>
        <dbReference type="ARBA" id="ARBA00005790"/>
    </source>
</evidence>
<sequence length="207" mass="22384">MSSSGELFVVAAPSGAGKTSLVNALVDSDEQLALSVSYTTRPARPGEVDGRHYHFTAPEAFARMVEAGEFLEWANVFGNCYGTHEGTTRAVLDSGRDVILEIDWQGARQVRERFPGCHGIFILPPSLAALRERLGRRGQDSAEVIAGRMEKARAEISHCGEFDFVVVNDDFDAALAELGTIIEACRHGHPPGGPRHEALLAELLENG</sequence>
<dbReference type="PANTHER" id="PTHR23117">
    <property type="entry name" value="GUANYLATE KINASE-RELATED"/>
    <property type="match status" value="1"/>
</dbReference>
<protein>
    <recommendedName>
        <fullName evidence="3 9">Guanylate kinase</fullName>
        <ecNumber evidence="2 9">2.7.4.8</ecNumber>
    </recommendedName>
    <alternativeName>
        <fullName evidence="8 9">GMP kinase</fullName>
    </alternativeName>
</protein>
<dbReference type="InterPro" id="IPR017665">
    <property type="entry name" value="Guanylate_kinase"/>
</dbReference>
<dbReference type="PROSITE" id="PS50052">
    <property type="entry name" value="GUANYLATE_KINASE_2"/>
    <property type="match status" value="1"/>
</dbReference>
<reference evidence="11 12" key="1">
    <citation type="submission" date="2019-09" db="EMBL/GenBank/DDBJ databases">
        <title>Wenzhouxiangella sp. Genome sequencing and assembly.</title>
        <authorList>
            <person name="Zhang R."/>
        </authorList>
    </citation>
    <scope>NUCLEOTIDE SEQUENCE [LARGE SCALE GENOMIC DNA]</scope>
    <source>
        <strain evidence="11 12">W260</strain>
    </source>
</reference>
<feature type="binding site" evidence="9">
    <location>
        <begin position="12"/>
        <end position="19"/>
    </location>
    <ligand>
        <name>ATP</name>
        <dbReference type="ChEBI" id="CHEBI:30616"/>
    </ligand>
</feature>
<organism evidence="11 12">
    <name type="scientific">Marinihelvus fidelis</name>
    <dbReference type="NCBI Taxonomy" id="2613842"/>
    <lineage>
        <taxon>Bacteria</taxon>
        <taxon>Pseudomonadati</taxon>
        <taxon>Pseudomonadota</taxon>
        <taxon>Gammaproteobacteria</taxon>
        <taxon>Chromatiales</taxon>
        <taxon>Wenzhouxiangellaceae</taxon>
        <taxon>Marinihelvus</taxon>
    </lineage>
</organism>
<keyword evidence="6 9" id="KW-0418">Kinase</keyword>
<keyword evidence="7 9" id="KW-0067">ATP-binding</keyword>
<evidence type="ECO:0000259" key="10">
    <source>
        <dbReference type="PROSITE" id="PS50052"/>
    </source>
</evidence>